<evidence type="ECO:0000256" key="5">
    <source>
        <dbReference type="PIRNR" id="PIRNR005586"/>
    </source>
</evidence>
<dbReference type="eggNOG" id="arCOG00579">
    <property type="taxonomic scope" value="Archaea"/>
</dbReference>
<dbReference type="Pfam" id="PF02150">
    <property type="entry name" value="Zn_ribbon_RPB9"/>
    <property type="match status" value="1"/>
</dbReference>
<dbReference type="STRING" id="666510.ASAC_0455"/>
<dbReference type="PANTHER" id="PTHR11239:SF12">
    <property type="entry name" value="DNA-DIRECTED RNA POLYMERASE III SUBUNIT RPC10"/>
    <property type="match status" value="1"/>
</dbReference>
<sequence length="117" mass="13212">MKFCPRCGTLMRPKSINGKLVFVCPKCGYEEEVPSKARVATPLSFTERVAHTPKERIIVVDANAPPPTAQVLKGSVRCPRCGNDEVLAWMMQTRAADEPPTRFYRCTKCGYTWREYA</sequence>
<feature type="binding site" evidence="6">
    <location>
        <position position="106"/>
    </location>
    <ligand>
        <name>Zn(2+)</name>
        <dbReference type="ChEBI" id="CHEBI:29105"/>
        <label>2</label>
    </ligand>
</feature>
<reference evidence="10 11" key="1">
    <citation type="journal article" date="2010" name="Appl. Environ. Microbiol.">
        <title>The genome sequence of the crenarchaeon Acidilobus saccharovorans supports a new order, Acidilobales, and suggests an important ecological role in terrestrial acidic hot springs.</title>
        <authorList>
            <person name="Mardanov A.V."/>
            <person name="Svetlitchnyi V.A."/>
            <person name="Beletsky A.V."/>
            <person name="Prokofeva M.I."/>
            <person name="Bonch-Osmolovskaya E.A."/>
            <person name="Ravin N.V."/>
            <person name="Skryabin K.G."/>
        </authorList>
    </citation>
    <scope>NUCLEOTIDE SEQUENCE [LARGE SCALE GENOMIC DNA]</scope>
    <source>
        <strain evidence="11">DSM 16705 / JCM 18335 / VKM B-2471 / 345-15</strain>
    </source>
</reference>
<comment type="similarity">
    <text evidence="5 8">Belongs to the archaeal rpoM/eukaryotic RPA12/RPB9/RPC11 RNA polymerase family.</text>
</comment>
<dbReference type="PROSITE" id="PS51133">
    <property type="entry name" value="ZF_TFIIS_2"/>
    <property type="match status" value="1"/>
</dbReference>
<dbReference type="EC" id="2.7.7.6" evidence="10"/>
<gene>
    <name evidence="10" type="ordered locus">ASAC_0455</name>
</gene>
<dbReference type="InterPro" id="IPR001529">
    <property type="entry name" value="Zn_ribbon_RPB9"/>
</dbReference>
<dbReference type="GO" id="GO:0003676">
    <property type="term" value="F:nucleic acid binding"/>
    <property type="evidence" value="ECO:0007669"/>
    <property type="project" value="InterPro"/>
</dbReference>
<dbReference type="GO" id="GO:0003899">
    <property type="term" value="F:DNA-directed RNA polymerase activity"/>
    <property type="evidence" value="ECO:0007669"/>
    <property type="project" value="UniProtKB-EC"/>
</dbReference>
<dbReference type="PANTHER" id="PTHR11239">
    <property type="entry name" value="DNA-DIRECTED RNA POLYMERASE"/>
    <property type="match status" value="1"/>
</dbReference>
<dbReference type="SUPFAM" id="SSF57783">
    <property type="entry name" value="Zinc beta-ribbon"/>
    <property type="match status" value="2"/>
</dbReference>
<dbReference type="EMBL" id="CP001742">
    <property type="protein sequence ID" value="ADL18862.1"/>
    <property type="molecule type" value="Genomic_DNA"/>
</dbReference>
<evidence type="ECO:0000256" key="8">
    <source>
        <dbReference type="RuleBase" id="RU003474"/>
    </source>
</evidence>
<dbReference type="Proteomes" id="UP000000346">
    <property type="component" value="Chromosome"/>
</dbReference>
<feature type="binding site" evidence="6">
    <location>
        <position position="27"/>
    </location>
    <ligand>
        <name>Zn(2+)</name>
        <dbReference type="ChEBI" id="CHEBI:29105"/>
        <label>1</label>
    </ligand>
</feature>
<dbReference type="AlphaFoldDB" id="D9Q0M4"/>
<evidence type="ECO:0000256" key="2">
    <source>
        <dbReference type="ARBA" id="ARBA00022771"/>
    </source>
</evidence>
<evidence type="ECO:0000256" key="6">
    <source>
        <dbReference type="PIRSR" id="PIRSR005586-1"/>
    </source>
</evidence>
<feature type="binding site" evidence="6">
    <location>
        <position position="78"/>
    </location>
    <ligand>
        <name>Zn(2+)</name>
        <dbReference type="ChEBI" id="CHEBI:29105"/>
        <label>2</label>
    </ligand>
</feature>
<dbReference type="KEGG" id="asc:ASAC_0455"/>
<accession>D9Q0M4</accession>
<dbReference type="InParanoid" id="D9Q0M4"/>
<feature type="binding site" evidence="6">
    <location>
        <position position="7"/>
    </location>
    <ligand>
        <name>Zn(2+)</name>
        <dbReference type="ChEBI" id="CHEBI:29105"/>
        <label>1</label>
    </ligand>
</feature>
<evidence type="ECO:0000256" key="1">
    <source>
        <dbReference type="ARBA" id="ARBA00022723"/>
    </source>
</evidence>
<keyword evidence="10" id="KW-0548">Nucleotidyltransferase</keyword>
<keyword evidence="11" id="KW-1185">Reference proteome</keyword>
<dbReference type="PIRSF" id="PIRSF005586">
    <property type="entry name" value="RNApol_RpoM"/>
    <property type="match status" value="1"/>
</dbReference>
<feature type="binding site" evidence="6">
    <location>
        <position position="109"/>
    </location>
    <ligand>
        <name>Zn(2+)</name>
        <dbReference type="ChEBI" id="CHEBI:29105"/>
        <label>2</label>
    </ligand>
</feature>
<keyword evidence="5 8" id="KW-0804">Transcription</keyword>
<keyword evidence="1 6" id="KW-0479">Metal-binding</keyword>
<dbReference type="Pfam" id="PF01096">
    <property type="entry name" value="Zn_ribbon_TFIIS"/>
    <property type="match status" value="1"/>
</dbReference>
<dbReference type="SMART" id="SM00440">
    <property type="entry name" value="ZnF_C2C2"/>
    <property type="match status" value="1"/>
</dbReference>
<keyword evidence="4" id="KW-0805">Transcription regulation</keyword>
<evidence type="ECO:0000256" key="4">
    <source>
        <dbReference type="ARBA" id="ARBA00023015"/>
    </source>
</evidence>
<dbReference type="GO" id="GO:0000428">
    <property type="term" value="C:DNA-directed RNA polymerase complex"/>
    <property type="evidence" value="ECO:0007669"/>
    <property type="project" value="UniProtKB-KW"/>
</dbReference>
<dbReference type="GeneID" id="9498685"/>
<organism evidence="10 11">
    <name type="scientific">Acidilobus saccharovorans (strain DSM 16705 / JCM 18335 / VKM B-2471 / 345-15)</name>
    <dbReference type="NCBI Taxonomy" id="666510"/>
    <lineage>
        <taxon>Archaea</taxon>
        <taxon>Thermoproteota</taxon>
        <taxon>Thermoprotei</taxon>
        <taxon>Acidilobales</taxon>
        <taxon>Acidilobaceae</taxon>
        <taxon>Acidilobus</taxon>
    </lineage>
</organism>
<evidence type="ECO:0000256" key="7">
    <source>
        <dbReference type="PIRSR" id="PIRSR005586-2"/>
    </source>
</evidence>
<dbReference type="PROSITE" id="PS00466">
    <property type="entry name" value="ZF_TFIIS_1"/>
    <property type="match status" value="1"/>
</dbReference>
<dbReference type="GO" id="GO:0006351">
    <property type="term" value="P:DNA-templated transcription"/>
    <property type="evidence" value="ECO:0007669"/>
    <property type="project" value="InterPro"/>
</dbReference>
<keyword evidence="2 7" id="KW-0863">Zinc-finger</keyword>
<feature type="domain" description="TFIIS-type" evidence="9">
    <location>
        <begin position="74"/>
        <end position="114"/>
    </location>
</feature>
<dbReference type="GO" id="GO:0006355">
    <property type="term" value="P:regulation of DNA-templated transcription"/>
    <property type="evidence" value="ECO:0007669"/>
    <property type="project" value="InterPro"/>
</dbReference>
<evidence type="ECO:0000256" key="3">
    <source>
        <dbReference type="ARBA" id="ARBA00022833"/>
    </source>
</evidence>
<dbReference type="Gene3D" id="2.20.25.10">
    <property type="match status" value="2"/>
</dbReference>
<dbReference type="HOGENOM" id="CLU_093932_3_2_2"/>
<protein>
    <submittedName>
        <fullName evidence="10">Putative DNA-directed RNA polymerase subunit M</fullName>
        <ecNumber evidence="10">2.7.7.6</ecNumber>
    </submittedName>
</protein>
<evidence type="ECO:0000259" key="9">
    <source>
        <dbReference type="PROSITE" id="PS51133"/>
    </source>
</evidence>
<evidence type="ECO:0000313" key="11">
    <source>
        <dbReference type="Proteomes" id="UP000000346"/>
    </source>
</evidence>
<dbReference type="InterPro" id="IPR006288">
    <property type="entry name" value="TFS"/>
</dbReference>
<evidence type="ECO:0000313" key="10">
    <source>
        <dbReference type="EMBL" id="ADL18862.1"/>
    </source>
</evidence>
<keyword evidence="10" id="KW-0240">DNA-directed RNA polymerase</keyword>
<feature type="zinc finger region" description="C4-type" evidence="7">
    <location>
        <begin position="4"/>
        <end position="27"/>
    </location>
</feature>
<name>D9Q0M4_ACIS3</name>
<dbReference type="FunCoup" id="D9Q0M4">
    <property type="interactions" value="59"/>
</dbReference>
<feature type="binding site" evidence="6">
    <location>
        <position position="81"/>
    </location>
    <ligand>
        <name>Zn(2+)</name>
        <dbReference type="ChEBI" id="CHEBI:29105"/>
        <label>2</label>
    </ligand>
</feature>
<dbReference type="GO" id="GO:0008270">
    <property type="term" value="F:zinc ion binding"/>
    <property type="evidence" value="ECO:0007669"/>
    <property type="project" value="UniProtKB-KW"/>
</dbReference>
<dbReference type="CDD" id="cd10511">
    <property type="entry name" value="Zn-ribbon_TFS"/>
    <property type="match status" value="1"/>
</dbReference>
<keyword evidence="3 6" id="KW-0862">Zinc</keyword>
<dbReference type="SMART" id="SM00661">
    <property type="entry name" value="RPOL9"/>
    <property type="match status" value="1"/>
</dbReference>
<dbReference type="InterPro" id="IPR001222">
    <property type="entry name" value="Znf_TFIIS"/>
</dbReference>
<feature type="binding site" evidence="6">
    <location>
        <position position="24"/>
    </location>
    <ligand>
        <name>Zn(2+)</name>
        <dbReference type="ChEBI" id="CHEBI:29105"/>
        <label>1</label>
    </ligand>
</feature>
<dbReference type="NCBIfam" id="TIGR01384">
    <property type="entry name" value="TFS_arch"/>
    <property type="match status" value="1"/>
</dbReference>
<dbReference type="InterPro" id="IPR012164">
    <property type="entry name" value="Rpa12/Rpb9/Rpc10/TFS"/>
</dbReference>
<dbReference type="RefSeq" id="WP_013266374.1">
    <property type="nucleotide sequence ID" value="NC_014374.1"/>
</dbReference>
<proteinExistence type="inferred from homology"/>
<keyword evidence="10" id="KW-0808">Transferase</keyword>
<feature type="binding site" evidence="6">
    <location>
        <position position="4"/>
    </location>
    <ligand>
        <name>Zn(2+)</name>
        <dbReference type="ChEBI" id="CHEBI:29105"/>
        <label>1</label>
    </ligand>
</feature>